<evidence type="ECO:0000256" key="1">
    <source>
        <dbReference type="ARBA" id="ARBA00022737"/>
    </source>
</evidence>
<dbReference type="Proteomes" id="UP001500416">
    <property type="component" value="Unassembled WGS sequence"/>
</dbReference>
<dbReference type="InterPro" id="IPR056823">
    <property type="entry name" value="TEN-like_YD-shell"/>
</dbReference>
<dbReference type="PANTHER" id="PTHR32305:SF17">
    <property type="entry name" value="TRNA NUCLEASE WAPA"/>
    <property type="match status" value="1"/>
</dbReference>
<dbReference type="Pfam" id="PF25023">
    <property type="entry name" value="TEN_YD-shell"/>
    <property type="match status" value="1"/>
</dbReference>
<proteinExistence type="predicted"/>
<comment type="caution">
    <text evidence="5">The sequence shown here is derived from an EMBL/GenBank/DDBJ whole genome shotgun (WGS) entry which is preliminary data.</text>
</comment>
<dbReference type="Pfam" id="PF05593">
    <property type="entry name" value="RHS_repeat"/>
    <property type="match status" value="1"/>
</dbReference>
<dbReference type="InterPro" id="IPR050708">
    <property type="entry name" value="T6SS_VgrG/RHS"/>
</dbReference>
<keyword evidence="6" id="KW-1185">Reference proteome</keyword>
<dbReference type="InterPro" id="IPR006530">
    <property type="entry name" value="YD"/>
</dbReference>
<sequence>MTSVVTAALMLTATVTASAAPAEKGWHGLGWDLPAVQQTESVPGTADQPRPAPESETRTPAPTPDVRLPETGKVEVDLAPAGAGTSTAAVAAGGSGLALGRGQGRAGRAPDGRGPASRAAGKVEVESLGLRDGRALYRVSPKSGDTSGPITVRLDYSGFAEAFGGDYGRRLRLVSYPDCHLSTPERPECNVATPVEHTNRDKALVGETTLATATVLAATAEGDSGSGDYTATPLSPSGTWTAGGSSGAFTYSYPIKLPAALGGNTPALSLSYSSATVDGATSATNNQPSWIGDGWTLGAGGFVERAYKPCAKDLGGNNGQTKTGDLCWASDNATISYAGRSTVLVKDTATGAWRPRNEDGSRVERLTGAVNGAREGEHWKVTTPDGTQYFFGLNRVPGWSAGKPETQSTFTAPVYGNNSGEPCHQATFAASACTQAWRWNLDHVIDTHGNAVVYYYQPEVNAYGQNMNVTTAGTSYVRGGHLLRMEYGLNAAAGGNFAQAPARVLFDTAERCVPGGAVTCDPGQLNTGTASSWPDVPADRLCAPGAVCKVVSPSFFTRRKLTTITTQVANGSGGWLDADRWALAHSFPATGSGDSPSLWLDGVTRTGLVGGSATLPATTFGGTAKSNRTLASQNHTSLSRHRITAITGELGGTTTVTYSEPDCQSGTPDPATNTTRCYPVHWTPGGANDPVLDWFNKYVVTDVNTDGRTTLGKQVRVHYDYLDGGAWHFDENFFQEDKYRTWSQWRGYGVVKTTTGNPGDEAGPRTVTQTRYLRGMDGDKAASGTRSVAVANSLGENTADSDQYSGFALETLSYLDGNVIAATLNDPWSSGATATDANGVKAHHVGTGASRKRVWLAASNKWRTSRTATTFNGHGLPTAVQTEGDVDDQAQTSCTRTTYAENTGAWLLTLPKSVQKVSGPCTEANAASSANIISEARTLFDGQAYGVAPTRGDATEVHTLSDWPSGGTAVFQTPTVKTGYDTVYGRVVSVTDALNRTTNTTYTPATGSPVTRIETSAPPVTIAGVSTRLTTVDELNPASGVVTGKVDRSGLRTDLAHDPLGRLTAVWRPGHTKGSSPADATFAYAVNTTTPSVVTANRLLASGQYATSYVLVDGLGRTVQTQSPTPYAQGGRVVEDTLHDSQGRAWKAHAQYWNSTAPQPSLLVVQDNAVPMTTVTQHDSAGRPTAVITLNDGTELKRTTTTYDGDRVTTVPPPGGTASAVITNGLGQKVKTQQFKDRAHTGPNDPADTTAHTYLPSGLQHTVTDSTGANKWTFGYDLLGRKVTQTDPDAGTTTTEYDAAGQVVRTTDGRGKVLAYTYDALGRKTGMFEGTTSGLKRASWAYDTKLKGKETNAVRFDGGKAYVRAVSGYDEAGRPTGTTVVIPTSEAGIGGTHSFPITYDPNTGAVATVSSPGVGGLPAETIYRTYDALGNPTESFAADGNGGTKLVSLTEYNPFGQVLRLNLADANNPKQVSATHTYESATNLPASALVVRSTATDQTVTNRAYTYNKAGDITRIGDVGDTQCFGYDHLRRLTSAWTPASGECSVAATVAGLGGVAPYWTDWSYDPTGNRVEQVKHTAAGDTKTKLDYPAPGSPRPHAATTATTTGPGGTTTATYGYDAAGNTTARPGHSLDHDVEGHLAVDTDTATGKPTRYLYDADGNRLITREPSGTTLYAGDVELFVPTGSTTATGTRFYTHGGKNVARRTTAGLTWTIEDHQGTGTASVDAGTLAVTRRHQDPFGVGRGTPPASWPDRHGFIGGVQDASGTVHLGAREYDPTLGRFTAVDPLLDQNSPQQWNGYSYANNNPVNLTDPDGTEPRGGPCYNVPGHGWMRGDGSACAGAGDDKPWQSCSACGNAPHTVKHPQGKPEYGSDQAKHKPYRKLSVLEAGMAAHDINARLEHMGLVGSAVCALYELTCELFGHWAGKSGSDYILRPDQMSQVFEDANWKNEREEPINTLSAMAAEKCAGTATCTVNIDSGWLKGVANSSTDNTLALQSIEYRISGQVTVTRENGGGTRVRGAVTVDLIKDYNFDEGKLVKGVYDLTYLSQMPDAGLAQDFVVRGSQTLTIDRSR</sequence>
<feature type="region of interest" description="Disordered" evidence="2">
    <location>
        <begin position="100"/>
        <end position="121"/>
    </location>
</feature>
<name>A0ABP3DZJ2_9PSEU</name>
<reference evidence="6" key="1">
    <citation type="journal article" date="2019" name="Int. J. Syst. Evol. Microbiol.">
        <title>The Global Catalogue of Microorganisms (GCM) 10K type strain sequencing project: providing services to taxonomists for standard genome sequencing and annotation.</title>
        <authorList>
            <consortium name="The Broad Institute Genomics Platform"/>
            <consortium name="The Broad Institute Genome Sequencing Center for Infectious Disease"/>
            <person name="Wu L."/>
            <person name="Ma J."/>
        </authorList>
    </citation>
    <scope>NUCLEOTIDE SEQUENCE [LARGE SCALE GENOMIC DNA]</scope>
    <source>
        <strain evidence="6">JCM 3380</strain>
    </source>
</reference>
<feature type="signal peptide" evidence="3">
    <location>
        <begin position="1"/>
        <end position="19"/>
    </location>
</feature>
<organism evidence="5 6">
    <name type="scientific">Saccharothrix mutabilis subsp. mutabilis</name>
    <dbReference type="NCBI Taxonomy" id="66855"/>
    <lineage>
        <taxon>Bacteria</taxon>
        <taxon>Bacillati</taxon>
        <taxon>Actinomycetota</taxon>
        <taxon>Actinomycetes</taxon>
        <taxon>Pseudonocardiales</taxon>
        <taxon>Pseudonocardiaceae</taxon>
        <taxon>Saccharothrix</taxon>
    </lineage>
</organism>
<keyword evidence="1" id="KW-0677">Repeat</keyword>
<feature type="compositionally biased region" description="Low complexity" evidence="2">
    <location>
        <begin position="1599"/>
        <end position="1611"/>
    </location>
</feature>
<dbReference type="Gene3D" id="2.180.10.10">
    <property type="entry name" value="RHS repeat-associated core"/>
    <property type="match status" value="1"/>
</dbReference>
<dbReference type="NCBIfam" id="TIGR03696">
    <property type="entry name" value="Rhs_assc_core"/>
    <property type="match status" value="1"/>
</dbReference>
<dbReference type="EMBL" id="BAAABU010000014">
    <property type="protein sequence ID" value="GAA0246745.1"/>
    <property type="molecule type" value="Genomic_DNA"/>
</dbReference>
<feature type="region of interest" description="Disordered" evidence="2">
    <location>
        <begin position="1578"/>
        <end position="1611"/>
    </location>
</feature>
<evidence type="ECO:0000259" key="4">
    <source>
        <dbReference type="Pfam" id="PF25023"/>
    </source>
</evidence>
<evidence type="ECO:0000313" key="6">
    <source>
        <dbReference type="Proteomes" id="UP001500416"/>
    </source>
</evidence>
<feature type="compositionally biased region" description="Low complexity" evidence="2">
    <location>
        <begin position="106"/>
        <end position="120"/>
    </location>
</feature>
<dbReference type="InterPro" id="IPR031325">
    <property type="entry name" value="RHS_repeat"/>
</dbReference>
<feature type="chain" id="PRO_5046964594" evidence="3">
    <location>
        <begin position="20"/>
        <end position="2073"/>
    </location>
</feature>
<evidence type="ECO:0000313" key="5">
    <source>
        <dbReference type="EMBL" id="GAA0246745.1"/>
    </source>
</evidence>
<feature type="domain" description="Teneurin-like YD-shell" evidence="4">
    <location>
        <begin position="1604"/>
        <end position="1808"/>
    </location>
</feature>
<evidence type="ECO:0000256" key="2">
    <source>
        <dbReference type="SAM" id="MobiDB-lite"/>
    </source>
</evidence>
<dbReference type="PANTHER" id="PTHR32305">
    <property type="match status" value="1"/>
</dbReference>
<accession>A0ABP3DZJ2</accession>
<dbReference type="NCBIfam" id="TIGR01643">
    <property type="entry name" value="YD_repeat_2x"/>
    <property type="match status" value="2"/>
</dbReference>
<keyword evidence="3" id="KW-0732">Signal</keyword>
<dbReference type="InterPro" id="IPR022385">
    <property type="entry name" value="Rhs_assc_core"/>
</dbReference>
<feature type="region of interest" description="Disordered" evidence="2">
    <location>
        <begin position="40"/>
        <end position="70"/>
    </location>
</feature>
<gene>
    <name evidence="5" type="ORF">GCM10010492_52880</name>
</gene>
<evidence type="ECO:0000256" key="3">
    <source>
        <dbReference type="SAM" id="SignalP"/>
    </source>
</evidence>
<protein>
    <submittedName>
        <fullName evidence="5">RHS repeat-associated core domain-containing protein</fullName>
    </submittedName>
</protein>